<dbReference type="InParanoid" id="A0A024FSY2"/>
<sequence>MLHCLTAFILNLRLTYDKHPTNDKKLPTKTHQHAPRRWWQCSNSGAATSGKSSATSAASETISIELQRLREGSESLKRKIGHLKDSKAQSDSTLTHQNEVVFELTQMIQIMTMRLQQQETGADIQNDSIEKLSLLLKTTGSELGESNN</sequence>
<organism evidence="1 2">
    <name type="scientific">Albugo candida</name>
    <dbReference type="NCBI Taxonomy" id="65357"/>
    <lineage>
        <taxon>Eukaryota</taxon>
        <taxon>Sar</taxon>
        <taxon>Stramenopiles</taxon>
        <taxon>Oomycota</taxon>
        <taxon>Peronosporomycetes</taxon>
        <taxon>Albuginales</taxon>
        <taxon>Albuginaceae</taxon>
        <taxon>Albugo</taxon>
    </lineage>
</organism>
<dbReference type="Proteomes" id="UP000053237">
    <property type="component" value="Unassembled WGS sequence"/>
</dbReference>
<comment type="caution">
    <text evidence="1">The sequence shown here is derived from an EMBL/GenBank/DDBJ whole genome shotgun (WGS) entry which is preliminary data.</text>
</comment>
<name>A0A024FSY2_9STRA</name>
<accession>A0A024FSY2</accession>
<evidence type="ECO:0000313" key="1">
    <source>
        <dbReference type="EMBL" id="CCI10056.1"/>
    </source>
</evidence>
<dbReference type="AlphaFoldDB" id="A0A024FSY2"/>
<evidence type="ECO:0000313" key="2">
    <source>
        <dbReference type="Proteomes" id="UP000053237"/>
    </source>
</evidence>
<proteinExistence type="predicted"/>
<reference evidence="1 2" key="1">
    <citation type="submission" date="2012-05" db="EMBL/GenBank/DDBJ databases">
        <title>Recombination and specialization in a pathogen metapopulation.</title>
        <authorList>
            <person name="Gardiner A."/>
            <person name="Kemen E."/>
            <person name="Schultz-Larsen T."/>
            <person name="MacLean D."/>
            <person name="Van Oosterhout C."/>
            <person name="Jones J.D.G."/>
        </authorList>
    </citation>
    <scope>NUCLEOTIDE SEQUENCE [LARGE SCALE GENOMIC DNA]</scope>
    <source>
        <strain evidence="1 2">Ac Nc2</strain>
    </source>
</reference>
<dbReference type="EMBL" id="CAIX01000067">
    <property type="protein sequence ID" value="CCI10056.1"/>
    <property type="molecule type" value="Genomic_DNA"/>
</dbReference>
<gene>
    <name evidence="1" type="ORF">BN9_051160</name>
</gene>
<keyword evidence="2" id="KW-1185">Reference proteome</keyword>
<protein>
    <submittedName>
        <fullName evidence="1">Uncharacterized protein</fullName>
    </submittedName>
</protein>